<name>A0A099KIC6_COLPS</name>
<dbReference type="GO" id="GO:0008641">
    <property type="term" value="F:ubiquitin-like modifier activating enzyme activity"/>
    <property type="evidence" value="ECO:0007669"/>
    <property type="project" value="InterPro"/>
</dbReference>
<evidence type="ECO:0000256" key="2">
    <source>
        <dbReference type="ARBA" id="ARBA00009919"/>
    </source>
</evidence>
<keyword evidence="5" id="KW-0547">Nucleotide-binding</keyword>
<sequence>MSDYSLRFGGISRLYGEQGATVLKKAHFCVIGIGGVGSWVAEALARNGIGTITLIDLDDICTTNINRQIHALTDTVGMSKVDVMADRLKQINPECQVNIIEDFVTEENLSSLITKDLDYVIDAIDSVNIKTRLIAYCRGSKLPIITIGGAGGQIDPSKIEITDLSKTYQDPLLAKVKNQLRREFNFPRADLKTAGKRKFSIDAVYSTEQLRYPVDGKQGEVCLAKPDKSNGEQGATRLDCHSGFGATTHVTATFAFFAVGRAIDKLLLKNQK</sequence>
<dbReference type="InterPro" id="IPR000594">
    <property type="entry name" value="ThiF_NAD_FAD-bd"/>
</dbReference>
<dbReference type="PANTHER" id="PTHR43267">
    <property type="entry name" value="TRNA THREONYLCARBAMOYLADENOSINE DEHYDRATASE"/>
    <property type="match status" value="1"/>
</dbReference>
<evidence type="ECO:0000256" key="9">
    <source>
        <dbReference type="ARBA" id="ARBA00074884"/>
    </source>
</evidence>
<dbReference type="InterPro" id="IPR045886">
    <property type="entry name" value="ThiF/MoeB/HesA"/>
</dbReference>
<comment type="caution">
    <text evidence="12">The sequence shown here is derived from an EMBL/GenBank/DDBJ whole genome shotgun (WGS) entry which is preliminary data.</text>
</comment>
<evidence type="ECO:0000256" key="7">
    <source>
        <dbReference type="ARBA" id="ARBA00022989"/>
    </source>
</evidence>
<evidence type="ECO:0000256" key="10">
    <source>
        <dbReference type="ARBA" id="ARBA00083375"/>
    </source>
</evidence>
<dbReference type="OrthoDB" id="9804150at2"/>
<organism evidence="12 13">
    <name type="scientific">Colwellia psychrerythraea</name>
    <name type="common">Vibrio psychroerythus</name>
    <dbReference type="NCBI Taxonomy" id="28229"/>
    <lineage>
        <taxon>Bacteria</taxon>
        <taxon>Pseudomonadati</taxon>
        <taxon>Pseudomonadota</taxon>
        <taxon>Gammaproteobacteria</taxon>
        <taxon>Alteromonadales</taxon>
        <taxon>Colwelliaceae</taxon>
        <taxon>Colwellia</taxon>
    </lineage>
</organism>
<dbReference type="RefSeq" id="WP_033094401.1">
    <property type="nucleotide sequence ID" value="NZ_JQED01000037.1"/>
</dbReference>
<dbReference type="InterPro" id="IPR035985">
    <property type="entry name" value="Ubiquitin-activating_enz"/>
</dbReference>
<keyword evidence="3" id="KW-0436">Ligase</keyword>
<protein>
    <recommendedName>
        <fullName evidence="9">tRNA threonylcarbamoyladenosine dehydratase</fullName>
    </recommendedName>
    <alternativeName>
        <fullName evidence="10">t(6)A37 dehydratase</fullName>
    </alternativeName>
</protein>
<evidence type="ECO:0000256" key="4">
    <source>
        <dbReference type="ARBA" id="ARBA00022692"/>
    </source>
</evidence>
<evidence type="ECO:0000313" key="12">
    <source>
        <dbReference type="EMBL" id="KGJ90000.1"/>
    </source>
</evidence>
<proteinExistence type="inferred from homology"/>
<evidence type="ECO:0000256" key="1">
    <source>
        <dbReference type="ARBA" id="ARBA00004167"/>
    </source>
</evidence>
<accession>A0A099KIC6</accession>
<dbReference type="PATRIC" id="fig|28229.4.peg.2707"/>
<keyword evidence="6" id="KW-0067">ATP-binding</keyword>
<evidence type="ECO:0000256" key="6">
    <source>
        <dbReference type="ARBA" id="ARBA00022840"/>
    </source>
</evidence>
<dbReference type="AlphaFoldDB" id="A0A099KIC6"/>
<dbReference type="GO" id="GO:0005524">
    <property type="term" value="F:ATP binding"/>
    <property type="evidence" value="ECO:0007669"/>
    <property type="project" value="UniProtKB-KW"/>
</dbReference>
<dbReference type="FunFam" id="3.40.50.720:FF:000096">
    <property type="entry name" value="tRNA cyclic N6-threonylcarbamoyladenosine(37) synthase TcdA"/>
    <property type="match status" value="1"/>
</dbReference>
<dbReference type="NCBIfam" id="NF011696">
    <property type="entry name" value="PRK15116.1"/>
    <property type="match status" value="1"/>
</dbReference>
<dbReference type="CDD" id="cd00755">
    <property type="entry name" value="YgdL_like"/>
    <property type="match status" value="1"/>
</dbReference>
<feature type="domain" description="THIF-type NAD/FAD binding fold" evidence="11">
    <location>
        <begin position="14"/>
        <end position="244"/>
    </location>
</feature>
<keyword evidence="7" id="KW-1133">Transmembrane helix</keyword>
<dbReference type="GO" id="GO:0016020">
    <property type="term" value="C:membrane"/>
    <property type="evidence" value="ECO:0007669"/>
    <property type="project" value="UniProtKB-SubCell"/>
</dbReference>
<gene>
    <name evidence="12" type="ORF">ND2E_3556</name>
</gene>
<dbReference type="GO" id="GO:0061503">
    <property type="term" value="F:tRNA threonylcarbamoyladenosine dehydratase"/>
    <property type="evidence" value="ECO:0007669"/>
    <property type="project" value="TreeGrafter"/>
</dbReference>
<dbReference type="Proteomes" id="UP000029843">
    <property type="component" value="Unassembled WGS sequence"/>
</dbReference>
<evidence type="ECO:0000256" key="5">
    <source>
        <dbReference type="ARBA" id="ARBA00022741"/>
    </source>
</evidence>
<comment type="similarity">
    <text evidence="2">Belongs to the HesA/MoeB/ThiF family.</text>
</comment>
<comment type="subcellular location">
    <subcellularLocation>
        <location evidence="1">Membrane</location>
        <topology evidence="1">Single-pass membrane protein</topology>
    </subcellularLocation>
</comment>
<evidence type="ECO:0000259" key="11">
    <source>
        <dbReference type="Pfam" id="PF00899"/>
    </source>
</evidence>
<evidence type="ECO:0000256" key="8">
    <source>
        <dbReference type="ARBA" id="ARBA00023136"/>
    </source>
</evidence>
<dbReference type="EMBL" id="JQED01000037">
    <property type="protein sequence ID" value="KGJ90000.1"/>
    <property type="molecule type" value="Genomic_DNA"/>
</dbReference>
<evidence type="ECO:0000256" key="3">
    <source>
        <dbReference type="ARBA" id="ARBA00022598"/>
    </source>
</evidence>
<reference evidence="12 13" key="1">
    <citation type="submission" date="2014-08" db="EMBL/GenBank/DDBJ databases">
        <title>Genomic and Phenotypic Diversity of Colwellia psychrerythraea strains from Disparate Marine Basins.</title>
        <authorList>
            <person name="Techtmann S.M."/>
            <person name="Stelling S.C."/>
            <person name="Utturkar S.M."/>
            <person name="Alshibli N."/>
            <person name="Harris A."/>
            <person name="Brown S.D."/>
            <person name="Hazen T.C."/>
        </authorList>
    </citation>
    <scope>NUCLEOTIDE SEQUENCE [LARGE SCALE GENOMIC DNA]</scope>
    <source>
        <strain evidence="12 13">ND2E</strain>
    </source>
</reference>
<keyword evidence="4" id="KW-0812">Transmembrane</keyword>
<dbReference type="GO" id="GO:0061504">
    <property type="term" value="P:cyclic threonylcarbamoyladenosine biosynthetic process"/>
    <property type="evidence" value="ECO:0007669"/>
    <property type="project" value="TreeGrafter"/>
</dbReference>
<dbReference type="Gene3D" id="3.40.50.720">
    <property type="entry name" value="NAD(P)-binding Rossmann-like Domain"/>
    <property type="match status" value="1"/>
</dbReference>
<evidence type="ECO:0000313" key="13">
    <source>
        <dbReference type="Proteomes" id="UP000029843"/>
    </source>
</evidence>
<keyword evidence="8" id="KW-0472">Membrane</keyword>
<dbReference type="SUPFAM" id="SSF69572">
    <property type="entry name" value="Activating enzymes of the ubiquitin-like proteins"/>
    <property type="match status" value="1"/>
</dbReference>
<dbReference type="PANTHER" id="PTHR43267:SF1">
    <property type="entry name" value="TRNA THREONYLCARBAMOYLADENOSINE DEHYDRATASE"/>
    <property type="match status" value="1"/>
</dbReference>
<dbReference type="Pfam" id="PF00899">
    <property type="entry name" value="ThiF"/>
    <property type="match status" value="1"/>
</dbReference>